<name>A0A4Q9F9K4_9FLAO</name>
<feature type="domain" description="DUF2383" evidence="1">
    <location>
        <begin position="9"/>
        <end position="112"/>
    </location>
</feature>
<evidence type="ECO:0000313" key="3">
    <source>
        <dbReference type="Proteomes" id="UP000291142"/>
    </source>
</evidence>
<protein>
    <submittedName>
        <fullName evidence="2">DUF2383 domain-containing protein</fullName>
    </submittedName>
</protein>
<dbReference type="Gene3D" id="1.20.1260.10">
    <property type="match status" value="1"/>
</dbReference>
<dbReference type="Pfam" id="PF09537">
    <property type="entry name" value="DUF2383"/>
    <property type="match status" value="1"/>
</dbReference>
<dbReference type="Proteomes" id="UP000291142">
    <property type="component" value="Unassembled WGS sequence"/>
</dbReference>
<dbReference type="InterPro" id="IPR012347">
    <property type="entry name" value="Ferritin-like"/>
</dbReference>
<dbReference type="OrthoDB" id="1435738at2"/>
<evidence type="ECO:0000313" key="2">
    <source>
        <dbReference type="EMBL" id="TBM99025.1"/>
    </source>
</evidence>
<dbReference type="AlphaFoldDB" id="A0A4Q9F9K4"/>
<proteinExistence type="predicted"/>
<organism evidence="2 3">
    <name type="scientific">Hyunsoonleella flava</name>
    <dbReference type="NCBI Taxonomy" id="2527939"/>
    <lineage>
        <taxon>Bacteria</taxon>
        <taxon>Pseudomonadati</taxon>
        <taxon>Bacteroidota</taxon>
        <taxon>Flavobacteriia</taxon>
        <taxon>Flavobacteriales</taxon>
        <taxon>Flavobacteriaceae</taxon>
    </lineage>
</organism>
<sequence>MAQQNQNIWQLNELLKINHIAEKSYLEALEATSNEELKQFFRARAFERNEFCRYLGAEIRMMGGIPDYSDTNTKINWPDFKKILASKNARFLFTEINRIKSICLTHYNNVLNSYEFHEGLVKLLKEQRKIIGRSIGYMRYKDGLSNTNQQLIANL</sequence>
<reference evidence="2 3" key="1">
    <citation type="submission" date="2019-02" db="EMBL/GenBank/DDBJ databases">
        <title>Hyunsoonleella sp., isolated from marine sediment.</title>
        <authorList>
            <person name="Liu B.-T."/>
        </authorList>
    </citation>
    <scope>NUCLEOTIDE SEQUENCE [LARGE SCALE GENOMIC DNA]</scope>
    <source>
        <strain evidence="2 3">T58</strain>
    </source>
</reference>
<accession>A0A4Q9F9K4</accession>
<dbReference type="EMBL" id="SIRT01000018">
    <property type="protein sequence ID" value="TBM99025.1"/>
    <property type="molecule type" value="Genomic_DNA"/>
</dbReference>
<evidence type="ECO:0000259" key="1">
    <source>
        <dbReference type="Pfam" id="PF09537"/>
    </source>
</evidence>
<comment type="caution">
    <text evidence="2">The sequence shown here is derived from an EMBL/GenBank/DDBJ whole genome shotgun (WGS) entry which is preliminary data.</text>
</comment>
<keyword evidence="3" id="KW-1185">Reference proteome</keyword>
<gene>
    <name evidence="2" type="ORF">EYD45_16035</name>
</gene>
<dbReference type="InterPro" id="IPR019052">
    <property type="entry name" value="DUF2383"/>
</dbReference>
<dbReference type="RefSeq" id="WP_130965683.1">
    <property type="nucleotide sequence ID" value="NZ_SIRT01000018.1"/>
</dbReference>